<protein>
    <submittedName>
        <fullName evidence="2">Nuclear transport factor 2 family protein</fullName>
    </submittedName>
</protein>
<dbReference type="RefSeq" id="WP_378405743.1">
    <property type="nucleotide sequence ID" value="NZ_JBHTCS010000017.1"/>
</dbReference>
<dbReference type="SUPFAM" id="SSF54427">
    <property type="entry name" value="NTF2-like"/>
    <property type="match status" value="1"/>
</dbReference>
<dbReference type="Proteomes" id="UP001596484">
    <property type="component" value="Unassembled WGS sequence"/>
</dbReference>
<dbReference type="Pfam" id="PF13577">
    <property type="entry name" value="SnoaL_4"/>
    <property type="match status" value="1"/>
</dbReference>
<name>A0ABW2RYX9_9NOCA</name>
<feature type="domain" description="SnoaL-like" evidence="1">
    <location>
        <begin position="23"/>
        <end position="146"/>
    </location>
</feature>
<organism evidence="2 3">
    <name type="scientific">Rhodococcus daqingensis</name>
    <dbReference type="NCBI Taxonomy" id="2479363"/>
    <lineage>
        <taxon>Bacteria</taxon>
        <taxon>Bacillati</taxon>
        <taxon>Actinomycetota</taxon>
        <taxon>Actinomycetes</taxon>
        <taxon>Mycobacteriales</taxon>
        <taxon>Nocardiaceae</taxon>
        <taxon>Rhodococcus</taxon>
    </lineage>
</organism>
<keyword evidence="3" id="KW-1185">Reference proteome</keyword>
<reference evidence="3" key="1">
    <citation type="journal article" date="2019" name="Int. J. Syst. Evol. Microbiol.">
        <title>The Global Catalogue of Microorganisms (GCM) 10K type strain sequencing project: providing services to taxonomists for standard genome sequencing and annotation.</title>
        <authorList>
            <consortium name="The Broad Institute Genomics Platform"/>
            <consortium name="The Broad Institute Genome Sequencing Center for Infectious Disease"/>
            <person name="Wu L."/>
            <person name="Ma J."/>
        </authorList>
    </citation>
    <scope>NUCLEOTIDE SEQUENCE [LARGE SCALE GENOMIC DNA]</scope>
    <source>
        <strain evidence="3">ICMP 19430</strain>
    </source>
</reference>
<dbReference type="InterPro" id="IPR037401">
    <property type="entry name" value="SnoaL-like"/>
</dbReference>
<gene>
    <name evidence="2" type="ORF">ACFQS9_14315</name>
</gene>
<evidence type="ECO:0000313" key="2">
    <source>
        <dbReference type="EMBL" id="MFC7449067.1"/>
    </source>
</evidence>
<proteinExistence type="predicted"/>
<accession>A0ABW2RYX9</accession>
<dbReference type="Gene3D" id="3.10.450.50">
    <property type="match status" value="1"/>
</dbReference>
<dbReference type="EMBL" id="JBHTCS010000017">
    <property type="protein sequence ID" value="MFC7449067.1"/>
    <property type="molecule type" value="Genomic_DNA"/>
</dbReference>
<evidence type="ECO:0000313" key="3">
    <source>
        <dbReference type="Proteomes" id="UP001596484"/>
    </source>
</evidence>
<dbReference type="InterPro" id="IPR032710">
    <property type="entry name" value="NTF2-like_dom_sf"/>
</dbReference>
<comment type="caution">
    <text evidence="2">The sequence shown here is derived from an EMBL/GenBank/DDBJ whole genome shotgun (WGS) entry which is preliminary data.</text>
</comment>
<evidence type="ECO:0000259" key="1">
    <source>
        <dbReference type="Pfam" id="PF13577"/>
    </source>
</evidence>
<sequence>MTAQTMTEVEQRLLALEKHVGFLTDHIEIMQLIYSYGPAVDTCSAEAVSGIWTDDGVYDVDTGRLEGHAEIEAMVDSDMHTGFVRGGCGHVSGPAHIHITGDAAVATLYSQLITKHPSAEGFTVSRLSANRWELARTGNGWRVTMRTNRLLDGTEEGRDVLAVGIAAANVR</sequence>